<evidence type="ECO:0000256" key="9">
    <source>
        <dbReference type="ARBA" id="ARBA00023140"/>
    </source>
</evidence>
<dbReference type="GO" id="GO:0004300">
    <property type="term" value="F:enoyl-CoA hydratase activity"/>
    <property type="evidence" value="ECO:0007669"/>
    <property type="project" value="UniProtKB-ARBA"/>
</dbReference>
<comment type="catalytic activity">
    <reaction evidence="13">
        <text>a (3S)-3-hydroxyacyl-CoA + NAD(+) = a 3-oxoacyl-CoA + NADH + H(+)</text>
        <dbReference type="Rhea" id="RHEA:22432"/>
        <dbReference type="ChEBI" id="CHEBI:15378"/>
        <dbReference type="ChEBI" id="CHEBI:57318"/>
        <dbReference type="ChEBI" id="CHEBI:57540"/>
        <dbReference type="ChEBI" id="CHEBI:57945"/>
        <dbReference type="ChEBI" id="CHEBI:90726"/>
        <dbReference type="EC" id="1.1.1.35"/>
    </reaction>
</comment>
<dbReference type="Gene3D" id="1.10.1040.50">
    <property type="match status" value="1"/>
</dbReference>
<evidence type="ECO:0000256" key="2">
    <source>
        <dbReference type="ARBA" id="ARBA00005005"/>
    </source>
</evidence>
<evidence type="ECO:0000259" key="15">
    <source>
        <dbReference type="Pfam" id="PF00725"/>
    </source>
</evidence>
<dbReference type="GO" id="GO:0070403">
    <property type="term" value="F:NAD+ binding"/>
    <property type="evidence" value="ECO:0007669"/>
    <property type="project" value="InterPro"/>
</dbReference>
<dbReference type="SUPFAM" id="SSF48179">
    <property type="entry name" value="6-phosphogluconate dehydrogenase C-terminal domain-like"/>
    <property type="match status" value="2"/>
</dbReference>
<keyword evidence="4" id="KW-0276">Fatty acid metabolism</keyword>
<accession>A0A1I6M4F6</accession>
<dbReference type="AlphaFoldDB" id="A0A1I6M4F6"/>
<evidence type="ECO:0000256" key="3">
    <source>
        <dbReference type="ARBA" id="ARBA00008750"/>
    </source>
</evidence>
<protein>
    <submittedName>
        <fullName evidence="17">Short chain enoyl-CoA hydratase /3-hydroxyacyl-CoA dehydrogenase</fullName>
    </submittedName>
</protein>
<dbReference type="Pfam" id="PF02737">
    <property type="entry name" value="3HCDH_N"/>
    <property type="match status" value="1"/>
</dbReference>
<dbReference type="EMBL" id="FOZG01000003">
    <property type="protein sequence ID" value="SFS10576.1"/>
    <property type="molecule type" value="Genomic_DNA"/>
</dbReference>
<evidence type="ECO:0000259" key="16">
    <source>
        <dbReference type="Pfam" id="PF02737"/>
    </source>
</evidence>
<dbReference type="CDD" id="cd06558">
    <property type="entry name" value="crotonase-like"/>
    <property type="match status" value="1"/>
</dbReference>
<dbReference type="InterPro" id="IPR018376">
    <property type="entry name" value="Enoyl-CoA_hyd/isom_CS"/>
</dbReference>
<keyword evidence="11" id="KW-0456">Lyase</keyword>
<sequence length="693" mass="72660">MRVSTERDGEIAIVTFANPPVNALSVGTGLVGELARVVANEGASGARAIVLRSDGRLFSGGADIADFGDDPDSDVAGIRALIDCVAASKVPVVAAIHGAALGGGLELALAAQARVAADSAKLGLPEVTLGLLPGAGGTQRLPRLIGADKALELMLSGRTIGAAQAQALGLVDAVVGESELPRAALALARRLADEAPPRTERAVSVDAATIANARAAEAARARPSLARQHIITCVEAAGSDLRDGLAVEARLFNELMLSEASRGLRHAFLGERMVQRIAGLDPAIRPRRLASAAVVGSGTMGGGIAIALLAAGMTVTLIDTQPDALARAVARIGKTFDDQTAKGRLSAEAAAARKAALSTATDLAASAQADIVIEAVFEDLDVKRSVLAGLDAAMRPDAILASNTSTLDVDRLAGFTRNPARVVGLHFFSPANIMRLLEVIRGRETDPEVLATAMDFARRIGKVGVLSGVCDGFIGNRLFEEYLRQVWLLLEEGALPAQIDGALEAWGMAMGPLKVMDLAGQDIGWSIRKRRAVEQPGRPYSKLPDLVCELGRFGQKTGAGFYLYPEGARKGVPDPEIDALILRHSAEQGIERRAIGDEEIVERCVYALVNEGAKVVAEGIAQRPVDVDMVYLNGYGFPAERGGPMFYADRIGLPHVLERIRAFAAGREGWAWEPAPLLVELAAAGKSFGTLNR</sequence>
<evidence type="ECO:0000256" key="7">
    <source>
        <dbReference type="ARBA" id="ARBA00023027"/>
    </source>
</evidence>
<dbReference type="GO" id="GO:0003857">
    <property type="term" value="F:(3S)-3-hydroxyacyl-CoA dehydrogenase (NAD+) activity"/>
    <property type="evidence" value="ECO:0007669"/>
    <property type="project" value="UniProtKB-EC"/>
</dbReference>
<dbReference type="InterPro" id="IPR008927">
    <property type="entry name" value="6-PGluconate_DH-like_C_sf"/>
</dbReference>
<dbReference type="Gene3D" id="3.40.50.720">
    <property type="entry name" value="NAD(P)-binding Rossmann-like Domain"/>
    <property type="match status" value="1"/>
</dbReference>
<dbReference type="Gene3D" id="3.90.226.10">
    <property type="entry name" value="2-enoyl-CoA Hydratase, Chain A, domain 1"/>
    <property type="match status" value="1"/>
</dbReference>
<feature type="domain" description="3-hydroxyacyl-CoA dehydrogenase NAD binding" evidence="16">
    <location>
        <begin position="292"/>
        <end position="466"/>
    </location>
</feature>
<dbReference type="Pfam" id="PF00378">
    <property type="entry name" value="ECH_1"/>
    <property type="match status" value="1"/>
</dbReference>
<evidence type="ECO:0000256" key="1">
    <source>
        <dbReference type="ARBA" id="ARBA00004275"/>
    </source>
</evidence>
<reference evidence="17 18" key="1">
    <citation type="submission" date="2016-10" db="EMBL/GenBank/DDBJ databases">
        <authorList>
            <person name="de Groot N.N."/>
        </authorList>
    </citation>
    <scope>NUCLEOTIDE SEQUENCE [LARGE SCALE GENOMIC DNA]</scope>
    <source>
        <strain evidence="17 18">S5-249</strain>
    </source>
</reference>
<dbReference type="PANTHER" id="PTHR23309">
    <property type="entry name" value="3-HYDROXYACYL-COA DEHYROGENASE"/>
    <property type="match status" value="1"/>
</dbReference>
<evidence type="ECO:0000256" key="10">
    <source>
        <dbReference type="ARBA" id="ARBA00023235"/>
    </source>
</evidence>
<keyword evidence="12" id="KW-0511">Multifunctional enzyme</keyword>
<feature type="domain" description="3-hydroxyacyl-CoA dehydrogenase C-terminal" evidence="15">
    <location>
        <begin position="472"/>
        <end position="564"/>
    </location>
</feature>
<keyword evidence="8" id="KW-0443">Lipid metabolism</keyword>
<dbReference type="GO" id="GO:0016853">
    <property type="term" value="F:isomerase activity"/>
    <property type="evidence" value="ECO:0007669"/>
    <property type="project" value="UniProtKB-KW"/>
</dbReference>
<dbReference type="SUPFAM" id="SSF51735">
    <property type="entry name" value="NAD(P)-binding Rossmann-fold domains"/>
    <property type="match status" value="1"/>
</dbReference>
<dbReference type="PROSITE" id="PS00166">
    <property type="entry name" value="ENOYL_COA_HYDRATASE"/>
    <property type="match status" value="1"/>
</dbReference>
<evidence type="ECO:0000256" key="8">
    <source>
        <dbReference type="ARBA" id="ARBA00023098"/>
    </source>
</evidence>
<dbReference type="Pfam" id="PF00725">
    <property type="entry name" value="3HCDH"/>
    <property type="match status" value="2"/>
</dbReference>
<dbReference type="FunFam" id="1.10.1040.50:FF:000006">
    <property type="entry name" value="Peroxisomal bifunctional enzyme"/>
    <property type="match status" value="1"/>
</dbReference>
<keyword evidence="5" id="KW-0442">Lipid degradation</keyword>
<keyword evidence="7" id="KW-0520">NAD</keyword>
<keyword evidence="10" id="KW-0413">Isomerase</keyword>
<dbReference type="SUPFAM" id="SSF52096">
    <property type="entry name" value="ClpP/crotonase"/>
    <property type="match status" value="1"/>
</dbReference>
<keyword evidence="9" id="KW-0576">Peroxisome</keyword>
<dbReference type="PANTHER" id="PTHR23309:SF51">
    <property type="entry name" value="3-HYDROXYACYL-COA DEHYDROGENASE-RELATED"/>
    <property type="match status" value="1"/>
</dbReference>
<comment type="subcellular location">
    <subcellularLocation>
        <location evidence="1">Peroxisome</location>
    </subcellularLocation>
</comment>
<keyword evidence="6" id="KW-0560">Oxidoreductase</keyword>
<evidence type="ECO:0000256" key="5">
    <source>
        <dbReference type="ARBA" id="ARBA00022963"/>
    </source>
</evidence>
<dbReference type="InterPro" id="IPR029045">
    <property type="entry name" value="ClpP/crotonase-like_dom_sf"/>
</dbReference>
<dbReference type="RefSeq" id="WP_093316345.1">
    <property type="nucleotide sequence ID" value="NZ_FOZG01000003.1"/>
</dbReference>
<dbReference type="Proteomes" id="UP000198824">
    <property type="component" value="Unassembled WGS sequence"/>
</dbReference>
<dbReference type="InterPro" id="IPR006108">
    <property type="entry name" value="3HC_DH_C"/>
</dbReference>
<comment type="similarity">
    <text evidence="14">Belongs to the enoyl-CoA hydratase/isomerase family.</text>
</comment>
<organism evidence="17 18">
    <name type="scientific">Sphingomonas jatrophae</name>
    <dbReference type="NCBI Taxonomy" id="1166337"/>
    <lineage>
        <taxon>Bacteria</taxon>
        <taxon>Pseudomonadati</taxon>
        <taxon>Pseudomonadota</taxon>
        <taxon>Alphaproteobacteria</taxon>
        <taxon>Sphingomonadales</taxon>
        <taxon>Sphingomonadaceae</taxon>
        <taxon>Sphingomonas</taxon>
    </lineage>
</organism>
<evidence type="ECO:0000256" key="14">
    <source>
        <dbReference type="RuleBase" id="RU003707"/>
    </source>
</evidence>
<evidence type="ECO:0000256" key="6">
    <source>
        <dbReference type="ARBA" id="ARBA00023002"/>
    </source>
</evidence>
<evidence type="ECO:0000256" key="13">
    <source>
        <dbReference type="ARBA" id="ARBA00049556"/>
    </source>
</evidence>
<evidence type="ECO:0000313" key="18">
    <source>
        <dbReference type="Proteomes" id="UP000198824"/>
    </source>
</evidence>
<dbReference type="GO" id="GO:0006635">
    <property type="term" value="P:fatty acid beta-oxidation"/>
    <property type="evidence" value="ECO:0007669"/>
    <property type="project" value="UniProtKB-UniPathway"/>
</dbReference>
<evidence type="ECO:0000313" key="17">
    <source>
        <dbReference type="EMBL" id="SFS10576.1"/>
    </source>
</evidence>
<gene>
    <name evidence="17" type="ORF">SAMN05192580_3436</name>
</gene>
<evidence type="ECO:0000256" key="11">
    <source>
        <dbReference type="ARBA" id="ARBA00023239"/>
    </source>
</evidence>
<evidence type="ECO:0000256" key="4">
    <source>
        <dbReference type="ARBA" id="ARBA00022832"/>
    </source>
</evidence>
<dbReference type="STRING" id="1166337.SAMN05192580_3436"/>
<comment type="similarity">
    <text evidence="3">In the N-terminal section; belongs to the enoyl-CoA hydratase/isomerase family.</text>
</comment>
<dbReference type="OrthoDB" id="9771883at2"/>
<proteinExistence type="inferred from homology"/>
<dbReference type="InterPro" id="IPR006176">
    <property type="entry name" value="3-OHacyl-CoA_DH_NAD-bd"/>
</dbReference>
<comment type="pathway">
    <text evidence="2">Lipid metabolism; fatty acid beta-oxidation.</text>
</comment>
<feature type="domain" description="3-hydroxyacyl-CoA dehydrogenase C-terminal" evidence="15">
    <location>
        <begin position="600"/>
        <end position="686"/>
    </location>
</feature>
<dbReference type="InterPro" id="IPR001753">
    <property type="entry name" value="Enoyl-CoA_hydra/iso"/>
</dbReference>
<evidence type="ECO:0000256" key="12">
    <source>
        <dbReference type="ARBA" id="ARBA00023268"/>
    </source>
</evidence>
<dbReference type="InterPro" id="IPR036291">
    <property type="entry name" value="NAD(P)-bd_dom_sf"/>
</dbReference>
<keyword evidence="18" id="KW-1185">Reference proteome</keyword>
<name>A0A1I6M4F6_9SPHN</name>
<dbReference type="FunFam" id="3.40.50.720:FF:000009">
    <property type="entry name" value="Fatty oxidation complex, alpha subunit"/>
    <property type="match status" value="1"/>
</dbReference>
<dbReference type="UniPathway" id="UPA00659"/>